<keyword evidence="2" id="KW-1185">Reference proteome</keyword>
<name>A0A319BM74_ASPVC</name>
<dbReference type="Proteomes" id="UP000248405">
    <property type="component" value="Unassembled WGS sequence"/>
</dbReference>
<dbReference type="EMBL" id="KZ821616">
    <property type="protein sequence ID" value="PYH72999.1"/>
    <property type="molecule type" value="Genomic_DNA"/>
</dbReference>
<protein>
    <submittedName>
        <fullName evidence="1">Uncharacterized protein</fullName>
    </submittedName>
</protein>
<reference evidence="1" key="1">
    <citation type="submission" date="2016-12" db="EMBL/GenBank/DDBJ databases">
        <title>The genomes of Aspergillus section Nigri reveals drivers in fungal speciation.</title>
        <authorList>
            <consortium name="DOE Joint Genome Institute"/>
            <person name="Vesth T.C."/>
            <person name="Nybo J."/>
            <person name="Theobald S."/>
            <person name="Brandl J."/>
            <person name="Frisvad J.C."/>
            <person name="Nielsen K.F."/>
            <person name="Lyhne E.K."/>
            <person name="Kogle M.E."/>
            <person name="Kuo A."/>
            <person name="Riley R."/>
            <person name="Clum A."/>
            <person name="Nolan M."/>
            <person name="Lipzen A."/>
            <person name="Salamov A."/>
            <person name="Henrissat B."/>
            <person name="Wiebenga A."/>
            <person name="De Vries R.P."/>
            <person name="Grigoriev I.V."/>
            <person name="Mortensen U.H."/>
            <person name="Andersen M.R."/>
            <person name="Baker S.E."/>
        </authorList>
    </citation>
    <scope>NUCLEOTIDE SEQUENCE [LARGE SCALE GENOMIC DNA]</scope>
    <source>
        <strain evidence="1">CBS 113365</strain>
    </source>
</reference>
<evidence type="ECO:0000313" key="1">
    <source>
        <dbReference type="EMBL" id="PYH72999.1"/>
    </source>
</evidence>
<gene>
    <name evidence="1" type="ORF">BO88DRAFT_450368</name>
</gene>
<evidence type="ECO:0000313" key="2">
    <source>
        <dbReference type="Proteomes" id="UP000248405"/>
    </source>
</evidence>
<organism evidence="1 2">
    <name type="scientific">Aspergillus vadensis (strain CBS 113365 / IMI 142717 / IBT 24658)</name>
    <dbReference type="NCBI Taxonomy" id="1448311"/>
    <lineage>
        <taxon>Eukaryota</taxon>
        <taxon>Fungi</taxon>
        <taxon>Dikarya</taxon>
        <taxon>Ascomycota</taxon>
        <taxon>Pezizomycotina</taxon>
        <taxon>Eurotiomycetes</taxon>
        <taxon>Eurotiomycetidae</taxon>
        <taxon>Eurotiales</taxon>
        <taxon>Aspergillaceae</taxon>
        <taxon>Aspergillus</taxon>
        <taxon>Aspergillus subgen. Circumdati</taxon>
    </lineage>
</organism>
<proteinExistence type="predicted"/>
<accession>A0A319BM74</accession>
<sequence length="151" mass="16665">MSIVPPFDLWRRPYPEISSKHSITVYVNSSHLSPLTLATYLASLWSWIPKLGSSSCQTGNPVQTEPQPGIRLLHPLRGVHLISQSVLRDPFPVQNVVQQMWSSPDGVVCAFSIPRYSGEQVVPLNSAQGRGRGSQGVRCEESKTTLLDLQS</sequence>
<dbReference type="OrthoDB" id="10579589at2759"/>
<dbReference type="GeneID" id="37215152"/>
<dbReference type="AlphaFoldDB" id="A0A319BM74"/>
<dbReference type="RefSeq" id="XP_025566793.1">
    <property type="nucleotide sequence ID" value="XM_025710560.1"/>
</dbReference>